<dbReference type="Proteomes" id="UP000613740">
    <property type="component" value="Unassembled WGS sequence"/>
</dbReference>
<dbReference type="OrthoDB" id="5555409at2759"/>
<evidence type="ECO:0000313" key="8">
    <source>
        <dbReference type="EMBL" id="KAG2436115.1"/>
    </source>
</evidence>
<keyword evidence="2" id="KW-0689">Ribosomal protein</keyword>
<accession>A0A835TDX3</accession>
<dbReference type="InterPro" id="IPR009027">
    <property type="entry name" value="Ribosomal_bL9/RNase_H1_N"/>
</dbReference>
<dbReference type="SUPFAM" id="SSF55658">
    <property type="entry name" value="L9 N-domain-like"/>
    <property type="match status" value="1"/>
</dbReference>
<gene>
    <name evidence="8" type="ORF">HYH02_011625</name>
</gene>
<dbReference type="GO" id="GO:0006412">
    <property type="term" value="P:translation"/>
    <property type="evidence" value="ECO:0007669"/>
    <property type="project" value="InterPro"/>
</dbReference>
<dbReference type="Gene3D" id="3.40.5.10">
    <property type="entry name" value="Ribosomal protein L9, N-terminal domain"/>
    <property type="match status" value="1"/>
</dbReference>
<name>A0A835TDX3_9CHLO</name>
<evidence type="ECO:0000313" key="9">
    <source>
        <dbReference type="Proteomes" id="UP000613740"/>
    </source>
</evidence>
<evidence type="ECO:0000256" key="6">
    <source>
        <dbReference type="SAM" id="MobiDB-lite"/>
    </source>
</evidence>
<feature type="domain" description="Ribosomal protein L9" evidence="7">
    <location>
        <begin position="39"/>
        <end position="84"/>
    </location>
</feature>
<keyword evidence="9" id="KW-1185">Reference proteome</keyword>
<comment type="caution">
    <text evidence="8">The sequence shown here is derived from an EMBL/GenBank/DDBJ whole genome shotgun (WGS) entry which is preliminary data.</text>
</comment>
<feature type="compositionally biased region" description="Low complexity" evidence="6">
    <location>
        <begin position="1"/>
        <end position="24"/>
    </location>
</feature>
<evidence type="ECO:0000256" key="5">
    <source>
        <dbReference type="ARBA" id="ARBA00035193"/>
    </source>
</evidence>
<comment type="similarity">
    <text evidence="1">Belongs to the bacterial ribosomal protein bL9 family.</text>
</comment>
<proteinExistence type="inferred from homology"/>
<dbReference type="GO" id="GO:1990904">
    <property type="term" value="C:ribonucleoprotein complex"/>
    <property type="evidence" value="ECO:0007669"/>
    <property type="project" value="UniProtKB-KW"/>
</dbReference>
<evidence type="ECO:0000256" key="4">
    <source>
        <dbReference type="ARBA" id="ARBA00031047"/>
    </source>
</evidence>
<evidence type="ECO:0000256" key="1">
    <source>
        <dbReference type="ARBA" id="ARBA00010605"/>
    </source>
</evidence>
<feature type="region of interest" description="Disordered" evidence="6">
    <location>
        <begin position="1"/>
        <end position="30"/>
    </location>
</feature>
<evidence type="ECO:0000256" key="2">
    <source>
        <dbReference type="ARBA" id="ARBA00022980"/>
    </source>
</evidence>
<dbReference type="GO" id="GO:0003735">
    <property type="term" value="F:structural constituent of ribosome"/>
    <property type="evidence" value="ECO:0007669"/>
    <property type="project" value="InterPro"/>
</dbReference>
<protein>
    <recommendedName>
        <fullName evidence="5">Large ribosomal subunit protein bL9c</fullName>
    </recommendedName>
    <alternativeName>
        <fullName evidence="4">CL9</fullName>
    </alternativeName>
</protein>
<dbReference type="InterPro" id="IPR036935">
    <property type="entry name" value="Ribosomal_bL9_N_sf"/>
</dbReference>
<dbReference type="InterPro" id="IPR020070">
    <property type="entry name" value="Ribosomal_bL9_N"/>
</dbReference>
<organism evidence="8 9">
    <name type="scientific">Chlamydomonas schloesseri</name>
    <dbReference type="NCBI Taxonomy" id="2026947"/>
    <lineage>
        <taxon>Eukaryota</taxon>
        <taxon>Viridiplantae</taxon>
        <taxon>Chlorophyta</taxon>
        <taxon>core chlorophytes</taxon>
        <taxon>Chlorophyceae</taxon>
        <taxon>CS clade</taxon>
        <taxon>Chlamydomonadales</taxon>
        <taxon>Chlamydomonadaceae</taxon>
        <taxon>Chlamydomonas</taxon>
    </lineage>
</organism>
<dbReference type="Pfam" id="PF01281">
    <property type="entry name" value="Ribosomal_L9_N"/>
    <property type="match status" value="1"/>
</dbReference>
<dbReference type="AlphaFoldDB" id="A0A835TDX3"/>
<sequence>MWRAPAANAKGKGASKSSSGRQAADGTEVQADLDPGLVRVVLRKDVPRLGRRGEVVAVRRGLMRHALYPAGEAAYATPDNLAKYALTDAQRGTDAAAEHQQGGQEKLIKALDTKPVVITRRPSDTDPEAFAPGSPAVGARAVAAAVAAQLGIRLDPASHLFLDTPIQGYGSYKVPLNLRLAAEPQRQVELTVHVDRRGKPPAAAVATAGGVGAGEGGSGAVAGAAGAGAGAAA</sequence>
<dbReference type="EMBL" id="JAEHOD010000050">
    <property type="protein sequence ID" value="KAG2436115.1"/>
    <property type="molecule type" value="Genomic_DNA"/>
</dbReference>
<dbReference type="InterPro" id="IPR036791">
    <property type="entry name" value="Ribosomal_bL9_C_sf"/>
</dbReference>
<dbReference type="PANTHER" id="PTHR21368">
    <property type="entry name" value="50S RIBOSOMAL PROTEIN L9"/>
    <property type="match status" value="1"/>
</dbReference>
<dbReference type="GO" id="GO:0005840">
    <property type="term" value="C:ribosome"/>
    <property type="evidence" value="ECO:0007669"/>
    <property type="project" value="UniProtKB-KW"/>
</dbReference>
<reference evidence="8" key="1">
    <citation type="journal article" date="2020" name="bioRxiv">
        <title>Comparative genomics of Chlamydomonas.</title>
        <authorList>
            <person name="Craig R.J."/>
            <person name="Hasan A.R."/>
            <person name="Ness R.W."/>
            <person name="Keightley P.D."/>
        </authorList>
    </citation>
    <scope>NUCLEOTIDE SEQUENCE</scope>
    <source>
        <strain evidence="8">CCAP 11/173</strain>
    </source>
</reference>
<keyword evidence="3" id="KW-0687">Ribonucleoprotein</keyword>
<evidence type="ECO:0000256" key="3">
    <source>
        <dbReference type="ARBA" id="ARBA00023274"/>
    </source>
</evidence>
<dbReference type="Gene3D" id="3.10.430.100">
    <property type="entry name" value="Ribosomal protein L9, C-terminal domain"/>
    <property type="match status" value="1"/>
</dbReference>
<dbReference type="InterPro" id="IPR000244">
    <property type="entry name" value="Ribosomal_bL9"/>
</dbReference>
<evidence type="ECO:0000259" key="7">
    <source>
        <dbReference type="Pfam" id="PF01281"/>
    </source>
</evidence>